<comment type="subcellular location">
    <subcellularLocation>
        <location evidence="1">Membrane</location>
        <topology evidence="1">Multi-pass membrane protein</topology>
    </subcellularLocation>
</comment>
<proteinExistence type="inferred from homology"/>
<keyword evidence="4 7" id="KW-0472">Membrane</keyword>
<evidence type="ECO:0000256" key="2">
    <source>
        <dbReference type="ARBA" id="ARBA00022692"/>
    </source>
</evidence>
<gene>
    <name evidence="9" type="ORF">PG986_010099</name>
</gene>
<evidence type="ECO:0000259" key="8">
    <source>
        <dbReference type="Pfam" id="PF20684"/>
    </source>
</evidence>
<evidence type="ECO:0000313" key="9">
    <source>
        <dbReference type="EMBL" id="KAK7949213.1"/>
    </source>
</evidence>
<dbReference type="Pfam" id="PF20684">
    <property type="entry name" value="Fung_rhodopsin"/>
    <property type="match status" value="1"/>
</dbReference>
<evidence type="ECO:0000256" key="1">
    <source>
        <dbReference type="ARBA" id="ARBA00004141"/>
    </source>
</evidence>
<accession>A0ABR1Q9X0</accession>
<sequence>MLSKGEPIINASYVYGIVSVILCALAVAFRFVATRRAGLKGVIVEDLFALAAFCFYIITVTLFLLEIDVVNGDPIEKLPYERLLRMLKLQYALDPFGALTQLCAKYSLLFLYHRLFRVNRNFARWVYFVAIVQGAWTIAAVLTRLFRCQPVSSAWDVKHPGKCYNTKAYLVAMETINSSIDFIMVILAVWMVKALQMRTSVKWRLSAVFAIGGLSGVAGFVKIGEAYNTASGVTNTAIVLWRLVQDSASIICCCAPVYNGLIPRQAISHFVASVSSTITSRLLRSRSSQASMQRPDPVTCPTAESAHGSTRKLNGTYFGTPVDKGNAWVDIDAGPTNAGEPGHPLRGIHVRRNIESV</sequence>
<keyword evidence="2 7" id="KW-0812">Transmembrane</keyword>
<evidence type="ECO:0000256" key="7">
    <source>
        <dbReference type="SAM" id="Phobius"/>
    </source>
</evidence>
<comment type="similarity">
    <text evidence="5">Belongs to the SAT4 family.</text>
</comment>
<evidence type="ECO:0000256" key="6">
    <source>
        <dbReference type="SAM" id="MobiDB-lite"/>
    </source>
</evidence>
<feature type="transmembrane region" description="Helical" evidence="7">
    <location>
        <begin position="47"/>
        <end position="70"/>
    </location>
</feature>
<feature type="transmembrane region" description="Helical" evidence="7">
    <location>
        <begin position="203"/>
        <end position="221"/>
    </location>
</feature>
<dbReference type="EMBL" id="JAQQWE010000006">
    <property type="protein sequence ID" value="KAK7949213.1"/>
    <property type="molecule type" value="Genomic_DNA"/>
</dbReference>
<feature type="domain" description="Rhodopsin" evidence="8">
    <location>
        <begin position="33"/>
        <end position="262"/>
    </location>
</feature>
<feature type="transmembrane region" description="Helical" evidence="7">
    <location>
        <begin position="91"/>
        <end position="113"/>
    </location>
</feature>
<evidence type="ECO:0000256" key="3">
    <source>
        <dbReference type="ARBA" id="ARBA00022989"/>
    </source>
</evidence>
<keyword evidence="10" id="KW-1185">Reference proteome</keyword>
<dbReference type="InterPro" id="IPR049326">
    <property type="entry name" value="Rhodopsin_dom_fungi"/>
</dbReference>
<dbReference type="InterPro" id="IPR052337">
    <property type="entry name" value="SAT4-like"/>
</dbReference>
<dbReference type="PANTHER" id="PTHR33048">
    <property type="entry name" value="PTH11-LIKE INTEGRAL MEMBRANE PROTEIN (AFU_ORTHOLOGUE AFUA_5G11245)"/>
    <property type="match status" value="1"/>
</dbReference>
<feature type="transmembrane region" description="Helical" evidence="7">
    <location>
        <begin position="125"/>
        <end position="147"/>
    </location>
</feature>
<dbReference type="PANTHER" id="PTHR33048:SF47">
    <property type="entry name" value="INTEGRAL MEMBRANE PROTEIN-RELATED"/>
    <property type="match status" value="1"/>
</dbReference>
<feature type="compositionally biased region" description="Low complexity" evidence="6">
    <location>
        <begin position="285"/>
        <end position="294"/>
    </location>
</feature>
<keyword evidence="3 7" id="KW-1133">Transmembrane helix</keyword>
<protein>
    <recommendedName>
        <fullName evidence="8">Rhodopsin domain-containing protein</fullName>
    </recommendedName>
</protein>
<feature type="region of interest" description="Disordered" evidence="6">
    <location>
        <begin position="285"/>
        <end position="316"/>
    </location>
</feature>
<organism evidence="9 10">
    <name type="scientific">Apiospora aurea</name>
    <dbReference type="NCBI Taxonomy" id="335848"/>
    <lineage>
        <taxon>Eukaryota</taxon>
        <taxon>Fungi</taxon>
        <taxon>Dikarya</taxon>
        <taxon>Ascomycota</taxon>
        <taxon>Pezizomycotina</taxon>
        <taxon>Sordariomycetes</taxon>
        <taxon>Xylariomycetidae</taxon>
        <taxon>Amphisphaeriales</taxon>
        <taxon>Apiosporaceae</taxon>
        <taxon>Apiospora</taxon>
    </lineage>
</organism>
<reference evidence="9 10" key="1">
    <citation type="submission" date="2023-01" db="EMBL/GenBank/DDBJ databases">
        <title>Analysis of 21 Apiospora genomes using comparative genomics revels a genus with tremendous synthesis potential of carbohydrate active enzymes and secondary metabolites.</title>
        <authorList>
            <person name="Sorensen T."/>
        </authorList>
    </citation>
    <scope>NUCLEOTIDE SEQUENCE [LARGE SCALE GENOMIC DNA]</scope>
    <source>
        <strain evidence="9 10">CBS 24483</strain>
    </source>
</reference>
<feature type="transmembrane region" description="Helical" evidence="7">
    <location>
        <begin position="12"/>
        <end position="32"/>
    </location>
</feature>
<evidence type="ECO:0000256" key="4">
    <source>
        <dbReference type="ARBA" id="ARBA00023136"/>
    </source>
</evidence>
<evidence type="ECO:0000313" key="10">
    <source>
        <dbReference type="Proteomes" id="UP001391051"/>
    </source>
</evidence>
<evidence type="ECO:0000256" key="5">
    <source>
        <dbReference type="ARBA" id="ARBA00038359"/>
    </source>
</evidence>
<dbReference type="RefSeq" id="XP_066698719.1">
    <property type="nucleotide sequence ID" value="XM_066846321.1"/>
</dbReference>
<dbReference type="Proteomes" id="UP001391051">
    <property type="component" value="Unassembled WGS sequence"/>
</dbReference>
<name>A0ABR1Q9X0_9PEZI</name>
<dbReference type="GeneID" id="92079383"/>
<comment type="caution">
    <text evidence="9">The sequence shown here is derived from an EMBL/GenBank/DDBJ whole genome shotgun (WGS) entry which is preliminary data.</text>
</comment>
<feature type="transmembrane region" description="Helical" evidence="7">
    <location>
        <begin position="168"/>
        <end position="191"/>
    </location>
</feature>